<protein>
    <submittedName>
        <fullName evidence="2">Acetyltransferase (GNAT) family protein</fullName>
    </submittedName>
</protein>
<keyword evidence="3" id="KW-1185">Reference proteome</keyword>
<dbReference type="RefSeq" id="WP_079438408.1">
    <property type="nucleotide sequence ID" value="NZ_MZGT01000008.1"/>
</dbReference>
<name>A0A1V4IZD5_9CLOT</name>
<evidence type="ECO:0000313" key="2">
    <source>
        <dbReference type="EMBL" id="OPJ65428.1"/>
    </source>
</evidence>
<sequence length="168" mass="19311">MKFRQSVKKDVDRIMEIIEQAQNYFKEQGIDQWQNGYPNPEVILNDIDNGHSYVLVKDNKIIATAAVSFDGEITYNTIYNGKWLSNNEFAVVHRVAVDNAYKGQGLSSVILNNVKEICLEKDMYSIKIDTHKENISMQNLLKKNGFEYCGVILLENKSERVAFEKILV</sequence>
<accession>A0A1V4IZD5</accession>
<gene>
    <name evidence="2" type="ORF">CLCHR_08180</name>
</gene>
<evidence type="ECO:0000259" key="1">
    <source>
        <dbReference type="PROSITE" id="PS51186"/>
    </source>
</evidence>
<dbReference type="EMBL" id="MZGT01000008">
    <property type="protein sequence ID" value="OPJ65428.1"/>
    <property type="molecule type" value="Genomic_DNA"/>
</dbReference>
<evidence type="ECO:0000313" key="3">
    <source>
        <dbReference type="Proteomes" id="UP000191056"/>
    </source>
</evidence>
<dbReference type="Gene3D" id="3.40.630.30">
    <property type="match status" value="1"/>
</dbReference>
<reference evidence="2 3" key="1">
    <citation type="submission" date="2017-03" db="EMBL/GenBank/DDBJ databases">
        <title>Genome sequence of Clostridium chromiireducens DSM 23318.</title>
        <authorList>
            <person name="Poehlein A."/>
            <person name="Daniel R."/>
        </authorList>
    </citation>
    <scope>NUCLEOTIDE SEQUENCE [LARGE SCALE GENOMIC DNA]</scope>
    <source>
        <strain evidence="2 3">DSM 23318</strain>
    </source>
</reference>
<dbReference type="Proteomes" id="UP000191056">
    <property type="component" value="Unassembled WGS sequence"/>
</dbReference>
<dbReference type="InterPro" id="IPR000182">
    <property type="entry name" value="GNAT_dom"/>
</dbReference>
<dbReference type="AlphaFoldDB" id="A0A1V4IZD5"/>
<dbReference type="PROSITE" id="PS51186">
    <property type="entry name" value="GNAT"/>
    <property type="match status" value="1"/>
</dbReference>
<dbReference type="InterPro" id="IPR016181">
    <property type="entry name" value="Acyl_CoA_acyltransferase"/>
</dbReference>
<dbReference type="CDD" id="cd04301">
    <property type="entry name" value="NAT_SF"/>
    <property type="match status" value="1"/>
</dbReference>
<dbReference type="STRING" id="225345.CLCHR_08180"/>
<keyword evidence="2" id="KW-0808">Transferase</keyword>
<dbReference type="Pfam" id="PF00583">
    <property type="entry name" value="Acetyltransf_1"/>
    <property type="match status" value="1"/>
</dbReference>
<dbReference type="SUPFAM" id="SSF55729">
    <property type="entry name" value="Acyl-CoA N-acyltransferases (Nat)"/>
    <property type="match status" value="1"/>
</dbReference>
<dbReference type="GO" id="GO:0016747">
    <property type="term" value="F:acyltransferase activity, transferring groups other than amino-acyl groups"/>
    <property type="evidence" value="ECO:0007669"/>
    <property type="project" value="InterPro"/>
</dbReference>
<feature type="domain" description="N-acetyltransferase" evidence="1">
    <location>
        <begin position="1"/>
        <end position="168"/>
    </location>
</feature>
<dbReference type="OrthoDB" id="9796381at2"/>
<comment type="caution">
    <text evidence="2">The sequence shown here is derived from an EMBL/GenBank/DDBJ whole genome shotgun (WGS) entry which is preliminary data.</text>
</comment>
<proteinExistence type="predicted"/>
<organism evidence="2 3">
    <name type="scientific">Clostridium chromiireducens</name>
    <dbReference type="NCBI Taxonomy" id="225345"/>
    <lineage>
        <taxon>Bacteria</taxon>
        <taxon>Bacillati</taxon>
        <taxon>Bacillota</taxon>
        <taxon>Clostridia</taxon>
        <taxon>Eubacteriales</taxon>
        <taxon>Clostridiaceae</taxon>
        <taxon>Clostridium</taxon>
    </lineage>
</organism>